<proteinExistence type="predicted"/>
<accession>A0A814VEF0</accession>
<reference evidence="4" key="1">
    <citation type="submission" date="2021-02" db="EMBL/GenBank/DDBJ databases">
        <authorList>
            <person name="Nowell W R."/>
        </authorList>
    </citation>
    <scope>NUCLEOTIDE SEQUENCE</scope>
</reference>
<feature type="signal peptide" evidence="2">
    <location>
        <begin position="1"/>
        <end position="18"/>
    </location>
</feature>
<feature type="transmembrane region" description="Helical" evidence="1">
    <location>
        <begin position="576"/>
        <end position="595"/>
    </location>
</feature>
<dbReference type="PANTHER" id="PTHR11161">
    <property type="entry name" value="O-ACYLTRANSFERASE"/>
    <property type="match status" value="1"/>
</dbReference>
<dbReference type="InterPro" id="IPR052728">
    <property type="entry name" value="O2_lipid_transport_reg"/>
</dbReference>
<gene>
    <name evidence="4" type="ORF">GPM918_LOCUS23048</name>
    <name evidence="5" type="ORF">SRO942_LOCUS23047</name>
</gene>
<organism evidence="4 6">
    <name type="scientific">Didymodactylos carnosus</name>
    <dbReference type="NCBI Taxonomy" id="1234261"/>
    <lineage>
        <taxon>Eukaryota</taxon>
        <taxon>Metazoa</taxon>
        <taxon>Spiralia</taxon>
        <taxon>Gnathifera</taxon>
        <taxon>Rotifera</taxon>
        <taxon>Eurotatoria</taxon>
        <taxon>Bdelloidea</taxon>
        <taxon>Philodinida</taxon>
        <taxon>Philodinidae</taxon>
        <taxon>Didymodactylos</taxon>
    </lineage>
</organism>
<feature type="transmembrane region" description="Helical" evidence="1">
    <location>
        <begin position="494"/>
        <end position="515"/>
    </location>
</feature>
<feature type="transmembrane region" description="Helical" evidence="1">
    <location>
        <begin position="355"/>
        <end position="380"/>
    </location>
</feature>
<dbReference type="AlphaFoldDB" id="A0A814VEF0"/>
<feature type="transmembrane region" description="Helical" evidence="1">
    <location>
        <begin position="401"/>
        <end position="422"/>
    </location>
</feature>
<dbReference type="EMBL" id="CAJNOQ010008087">
    <property type="protein sequence ID" value="CAF1187897.1"/>
    <property type="molecule type" value="Genomic_DNA"/>
</dbReference>
<dbReference type="InterPro" id="IPR002656">
    <property type="entry name" value="Acyl_transf_3_dom"/>
</dbReference>
<keyword evidence="1" id="KW-0472">Membrane</keyword>
<dbReference type="EMBL" id="CAJOBC010008088">
    <property type="protein sequence ID" value="CAF3952116.1"/>
    <property type="molecule type" value="Genomic_DNA"/>
</dbReference>
<dbReference type="SMART" id="SM00703">
    <property type="entry name" value="NRF"/>
    <property type="match status" value="1"/>
</dbReference>
<feature type="domain" description="Nose resistant-to-fluoxetine protein N-terminal" evidence="3">
    <location>
        <begin position="69"/>
        <end position="199"/>
    </location>
</feature>
<dbReference type="GO" id="GO:0016747">
    <property type="term" value="F:acyltransferase activity, transferring groups other than amino-acyl groups"/>
    <property type="evidence" value="ECO:0007669"/>
    <property type="project" value="InterPro"/>
</dbReference>
<feature type="transmembrane region" description="Helical" evidence="1">
    <location>
        <begin position="212"/>
        <end position="236"/>
    </location>
</feature>
<dbReference type="OrthoDB" id="207378at2759"/>
<feature type="transmembrane region" description="Helical" evidence="1">
    <location>
        <begin position="607"/>
        <end position="629"/>
    </location>
</feature>
<evidence type="ECO:0000259" key="3">
    <source>
        <dbReference type="SMART" id="SM00703"/>
    </source>
</evidence>
<dbReference type="Pfam" id="PF01757">
    <property type="entry name" value="Acyl_transf_3"/>
    <property type="match status" value="1"/>
</dbReference>
<feature type="transmembrane region" description="Helical" evidence="1">
    <location>
        <begin position="472"/>
        <end position="487"/>
    </location>
</feature>
<keyword evidence="6" id="KW-1185">Reference proteome</keyword>
<sequence length="719" mass="81168">MLTVTLSVLLSLLSNTNSQIIPLRFDLAINRLLQYQHFSLANLIKDVDYNLTPEQMLEYMSLSLSNNETSPCERDFEITLQAALNRHTWALKVFDAWGKPLPSGILKGNVYWVGNYDECIRPMYDSANKSFISQPFNTQHCTLVPPASQSNSNSISNSIASLVFGLCVPSSCDKQSVASLIHTLFEQNNITQDNLVCSNDPPNGQKGLTNGAIVTIVILSLLGLLVLIGTIIDLILMSKLNSVGNLTIHNDAYNQDEGEMTSQPESRVTSKYFSLNLTSRTVFLADFSALKSLRRIFTIKEKSSGDKNDSFLFINGIRVLSLFWIIIAHSLLYGLSYTSNVTDILISKRNIAFQLVSSAQFSVDTFFVLSGFLTAILFVRHVKKEGKLSFRLMFLYYIHRYIRLTPAFLLMVLVSINLTPYFGQGPVYPIEQGFESKGCRTRYWWTSILYVGNIVRPDDMCLNIAWYLHNDMQFHWIAPLTLIPFTLGRKTLSFIIATLFVFVGIGSILSILLYYPNMSLNDPTGLTNNGGGGPTFYKTVYVTPWCRISAYAVGLLTGYIIIITGRQDRINRCSKIIGTILVIIICLACLFTTYPDSIHVPGLSRPVIVAYVSLSRTFWSIVIGWLLFLCSTNQGGIVNEILSWPIWIPLARLNYSCYLVHTMILHIIIFNQTMPFYYQGHLVINNFIAHIFFSYVAAILVAIFFETPFFIVEKKLFKR</sequence>
<dbReference type="PANTHER" id="PTHR11161:SF0">
    <property type="entry name" value="O-ACYLTRANSFERASE LIKE PROTEIN"/>
    <property type="match status" value="1"/>
</dbReference>
<dbReference type="Proteomes" id="UP000681722">
    <property type="component" value="Unassembled WGS sequence"/>
</dbReference>
<comment type="caution">
    <text evidence="4">The sequence shown here is derived from an EMBL/GenBank/DDBJ whole genome shotgun (WGS) entry which is preliminary data.</text>
</comment>
<feature type="transmembrane region" description="Helical" evidence="1">
    <location>
        <begin position="650"/>
        <end position="669"/>
    </location>
</feature>
<feature type="transmembrane region" description="Helical" evidence="1">
    <location>
        <begin position="689"/>
        <end position="712"/>
    </location>
</feature>
<evidence type="ECO:0000313" key="6">
    <source>
        <dbReference type="Proteomes" id="UP000663829"/>
    </source>
</evidence>
<keyword evidence="1" id="KW-0812">Transmembrane</keyword>
<evidence type="ECO:0000313" key="5">
    <source>
        <dbReference type="EMBL" id="CAF3952116.1"/>
    </source>
</evidence>
<dbReference type="Pfam" id="PF20146">
    <property type="entry name" value="NRF"/>
    <property type="match status" value="1"/>
</dbReference>
<evidence type="ECO:0000256" key="1">
    <source>
        <dbReference type="SAM" id="Phobius"/>
    </source>
</evidence>
<feature type="chain" id="PRO_5035603069" description="Nose resistant-to-fluoxetine protein N-terminal domain-containing protein" evidence="2">
    <location>
        <begin position="19"/>
        <end position="719"/>
    </location>
</feature>
<keyword evidence="2" id="KW-0732">Signal</keyword>
<dbReference type="Proteomes" id="UP000663829">
    <property type="component" value="Unassembled WGS sequence"/>
</dbReference>
<protein>
    <recommendedName>
        <fullName evidence="3">Nose resistant-to-fluoxetine protein N-terminal domain-containing protein</fullName>
    </recommendedName>
</protein>
<evidence type="ECO:0000313" key="4">
    <source>
        <dbReference type="EMBL" id="CAF1187897.1"/>
    </source>
</evidence>
<feature type="transmembrane region" description="Helical" evidence="1">
    <location>
        <begin position="548"/>
        <end position="564"/>
    </location>
</feature>
<name>A0A814VEF0_9BILA</name>
<dbReference type="InterPro" id="IPR006621">
    <property type="entry name" value="Nose-resist-to-fluoxetine_N"/>
</dbReference>
<feature type="transmembrane region" description="Helical" evidence="1">
    <location>
        <begin position="312"/>
        <end position="335"/>
    </location>
</feature>
<evidence type="ECO:0000256" key="2">
    <source>
        <dbReference type="SAM" id="SignalP"/>
    </source>
</evidence>
<keyword evidence="1" id="KW-1133">Transmembrane helix</keyword>